<accession>A0A6G1IMX6</accession>
<dbReference type="EMBL" id="MU005602">
    <property type="protein sequence ID" value="KAF2679572.1"/>
    <property type="molecule type" value="Genomic_DNA"/>
</dbReference>
<dbReference type="GO" id="GO:0005576">
    <property type="term" value="C:extracellular region"/>
    <property type="evidence" value="ECO:0007669"/>
    <property type="project" value="UniProtKB-SubCell"/>
</dbReference>
<keyword evidence="9" id="KW-1185">Reference proteome</keyword>
<keyword evidence="5" id="KW-0119">Carbohydrate metabolism</keyword>
<keyword evidence="4 5" id="KW-1015">Disulfide bond</keyword>
<keyword evidence="3 5" id="KW-0964">Secreted</keyword>
<evidence type="ECO:0000256" key="1">
    <source>
        <dbReference type="ARBA" id="ARBA00001973"/>
    </source>
</evidence>
<dbReference type="InterPro" id="IPR049892">
    <property type="entry name" value="AA9"/>
</dbReference>
<comment type="cofactor">
    <cofactor evidence="1">
        <name>Cu(2+)</name>
        <dbReference type="ChEBI" id="CHEBI:29036"/>
    </cofactor>
</comment>
<dbReference type="PANTHER" id="PTHR33353">
    <property type="entry name" value="PUTATIVE (AFU_ORTHOLOGUE AFUA_1G12560)-RELATED"/>
    <property type="match status" value="1"/>
</dbReference>
<feature type="domain" description="Auxiliary Activity family 9 catalytic" evidence="7">
    <location>
        <begin position="21"/>
        <end position="219"/>
    </location>
</feature>
<dbReference type="GO" id="GO:0030245">
    <property type="term" value="P:cellulose catabolic process"/>
    <property type="evidence" value="ECO:0007669"/>
    <property type="project" value="UniProtKB-UniRule"/>
</dbReference>
<evidence type="ECO:0000256" key="2">
    <source>
        <dbReference type="ARBA" id="ARBA00004613"/>
    </source>
</evidence>
<feature type="chain" id="PRO_5026194993" description="AA9 family lytic polysaccharide monooxygenase" evidence="6">
    <location>
        <begin position="22"/>
        <end position="257"/>
    </location>
</feature>
<dbReference type="InterPro" id="IPR005103">
    <property type="entry name" value="AA9_LPMO"/>
</dbReference>
<keyword evidence="5" id="KW-0624">Polysaccharide degradation</keyword>
<dbReference type="OrthoDB" id="4849160at2759"/>
<dbReference type="GO" id="GO:0008810">
    <property type="term" value="F:cellulase activity"/>
    <property type="evidence" value="ECO:0007669"/>
    <property type="project" value="UniProtKB-UniRule"/>
</dbReference>
<comment type="function">
    <text evidence="5">Lytic polysaccharide monooxygenase (LMPO) that depolymerizes crystalline and amorphous polysaccharides via the oxidation of scissile alpha- or beta-(1-4)-glycosidic bonds, yielding C1 and/or C4 oxidation products. Catalysis by LPMOs requires the reduction of the active-site copper from Cu(II) to Cu(I) by a reducing agent and H(2)O(2) or O(2) as a cosubstrate.</text>
</comment>
<organism evidence="8 9">
    <name type="scientific">Lentithecium fluviatile CBS 122367</name>
    <dbReference type="NCBI Taxonomy" id="1168545"/>
    <lineage>
        <taxon>Eukaryota</taxon>
        <taxon>Fungi</taxon>
        <taxon>Dikarya</taxon>
        <taxon>Ascomycota</taxon>
        <taxon>Pezizomycotina</taxon>
        <taxon>Dothideomycetes</taxon>
        <taxon>Pleosporomycetidae</taxon>
        <taxon>Pleosporales</taxon>
        <taxon>Massarineae</taxon>
        <taxon>Lentitheciaceae</taxon>
        <taxon>Lentithecium</taxon>
    </lineage>
</organism>
<evidence type="ECO:0000259" key="7">
    <source>
        <dbReference type="Pfam" id="PF03443"/>
    </source>
</evidence>
<dbReference type="Pfam" id="PF03443">
    <property type="entry name" value="AA9"/>
    <property type="match status" value="1"/>
</dbReference>
<dbReference type="GO" id="GO:0004497">
    <property type="term" value="F:monooxygenase activity"/>
    <property type="evidence" value="ECO:0007669"/>
    <property type="project" value="UniProtKB-KW"/>
</dbReference>
<comment type="catalytic activity">
    <reaction evidence="5">
        <text>[(1-&gt;4)-beta-D-glucosyl]n+m + reduced acceptor + O2 = 4-dehydro-beta-D-glucosyl-[(1-&gt;4)-beta-D-glucosyl]n-1 + [(1-&gt;4)-beta-D-glucosyl]m + acceptor + H2O.</text>
        <dbReference type="EC" id="1.14.99.56"/>
    </reaction>
</comment>
<keyword evidence="5" id="KW-0136">Cellulose degradation</keyword>
<evidence type="ECO:0000256" key="6">
    <source>
        <dbReference type="SAM" id="SignalP"/>
    </source>
</evidence>
<comment type="domain">
    <text evidence="5">Has a modular structure: an endo-beta-1,4-glucanase catalytic module at the N-terminus, a linker rich in serines and threonines, and a C-terminal carbohydrate-binding module (CBM).</text>
</comment>
<dbReference type="PANTHER" id="PTHR33353:SF19">
    <property type="entry name" value="GLYCOSYLHYDROLASE FAMILY 61-8 PROTEIN"/>
    <property type="match status" value="1"/>
</dbReference>
<name>A0A6G1IMX6_9PLEO</name>
<comment type="subcellular location">
    <subcellularLocation>
        <location evidence="2 5">Secreted</location>
    </subcellularLocation>
</comment>
<evidence type="ECO:0000313" key="9">
    <source>
        <dbReference type="Proteomes" id="UP000799291"/>
    </source>
</evidence>
<dbReference type="Proteomes" id="UP000799291">
    <property type="component" value="Unassembled WGS sequence"/>
</dbReference>
<evidence type="ECO:0000256" key="5">
    <source>
        <dbReference type="RuleBase" id="RU368122"/>
    </source>
</evidence>
<dbReference type="GO" id="GO:0030248">
    <property type="term" value="F:cellulose binding"/>
    <property type="evidence" value="ECO:0007669"/>
    <property type="project" value="UniProtKB-UniRule"/>
</dbReference>
<proteinExistence type="predicted"/>
<dbReference type="AlphaFoldDB" id="A0A6G1IMX6"/>
<evidence type="ECO:0000256" key="4">
    <source>
        <dbReference type="ARBA" id="ARBA00023157"/>
    </source>
</evidence>
<sequence>MRRSKAPALLLTTVPISAAHGGGMYYTIDGVLHAGAYPWVSNTTTGSIQRTWTWDGLTTPTSPHMPCNTPGTPFTPSYHASLTAGTTISISYAVRDSKATFGHPYGPMLAYMAACPASGCEAVNLSAPIWFKIWEAGLLSGGFVDGRWAMRDVFEGAEVEIKVPRALRKGKYLLRHEMVNLQTGAAQFFPNCVQVEVRGTGDTMPKTEELVKFPGAYDGDWGTSWPPETGDPYNTWFYVDHQDDTHYPMPGPPVWQG</sequence>
<gene>
    <name evidence="8" type="ORF">K458DRAFT_407951</name>
</gene>
<dbReference type="EC" id="1.14.99.56" evidence="5"/>
<keyword evidence="6" id="KW-0732">Signal</keyword>
<evidence type="ECO:0000256" key="3">
    <source>
        <dbReference type="ARBA" id="ARBA00022525"/>
    </source>
</evidence>
<dbReference type="Gene3D" id="2.70.50.70">
    <property type="match status" value="1"/>
</dbReference>
<evidence type="ECO:0000313" key="8">
    <source>
        <dbReference type="EMBL" id="KAF2679572.1"/>
    </source>
</evidence>
<keyword evidence="8" id="KW-0503">Monooxygenase</keyword>
<feature type="signal peptide" evidence="6">
    <location>
        <begin position="1"/>
        <end position="21"/>
    </location>
</feature>
<reference evidence="8" key="1">
    <citation type="journal article" date="2020" name="Stud. Mycol.">
        <title>101 Dothideomycetes genomes: a test case for predicting lifestyles and emergence of pathogens.</title>
        <authorList>
            <person name="Haridas S."/>
            <person name="Albert R."/>
            <person name="Binder M."/>
            <person name="Bloem J."/>
            <person name="Labutti K."/>
            <person name="Salamov A."/>
            <person name="Andreopoulos B."/>
            <person name="Baker S."/>
            <person name="Barry K."/>
            <person name="Bills G."/>
            <person name="Bluhm B."/>
            <person name="Cannon C."/>
            <person name="Castanera R."/>
            <person name="Culley D."/>
            <person name="Daum C."/>
            <person name="Ezra D."/>
            <person name="Gonzalez J."/>
            <person name="Henrissat B."/>
            <person name="Kuo A."/>
            <person name="Liang C."/>
            <person name="Lipzen A."/>
            <person name="Lutzoni F."/>
            <person name="Magnuson J."/>
            <person name="Mondo S."/>
            <person name="Nolan M."/>
            <person name="Ohm R."/>
            <person name="Pangilinan J."/>
            <person name="Park H.-J."/>
            <person name="Ramirez L."/>
            <person name="Alfaro M."/>
            <person name="Sun H."/>
            <person name="Tritt A."/>
            <person name="Yoshinaga Y."/>
            <person name="Zwiers L.-H."/>
            <person name="Turgeon B."/>
            <person name="Goodwin S."/>
            <person name="Spatafora J."/>
            <person name="Crous P."/>
            <person name="Grigoriev I."/>
        </authorList>
    </citation>
    <scope>NUCLEOTIDE SEQUENCE</scope>
    <source>
        <strain evidence="8">CBS 122367</strain>
    </source>
</reference>
<protein>
    <recommendedName>
        <fullName evidence="5">AA9 family lytic polysaccharide monooxygenase</fullName>
        <ecNumber evidence="5">1.14.99.56</ecNumber>
    </recommendedName>
    <alternativeName>
        <fullName evidence="5">Endo-beta-1,4-glucanase</fullName>
    </alternativeName>
    <alternativeName>
        <fullName evidence="5">Glycosyl hydrolase 61 family protein</fullName>
    </alternativeName>
</protein>
<keyword evidence="8" id="KW-0560">Oxidoreductase</keyword>